<organism evidence="3 4">
    <name type="scientific">Monoraphidium neglectum</name>
    <dbReference type="NCBI Taxonomy" id="145388"/>
    <lineage>
        <taxon>Eukaryota</taxon>
        <taxon>Viridiplantae</taxon>
        <taxon>Chlorophyta</taxon>
        <taxon>core chlorophytes</taxon>
        <taxon>Chlorophyceae</taxon>
        <taxon>CS clade</taxon>
        <taxon>Sphaeropleales</taxon>
        <taxon>Selenastraceae</taxon>
        <taxon>Monoraphidium</taxon>
    </lineage>
</organism>
<dbReference type="GO" id="GO:0005737">
    <property type="term" value="C:cytoplasm"/>
    <property type="evidence" value="ECO:0007669"/>
    <property type="project" value="InterPro"/>
</dbReference>
<dbReference type="GO" id="GO:0003724">
    <property type="term" value="F:RNA helicase activity"/>
    <property type="evidence" value="ECO:0007669"/>
    <property type="project" value="InterPro"/>
</dbReference>
<dbReference type="EC" id="3.6.1.-" evidence="3"/>
<evidence type="ECO:0000313" key="4">
    <source>
        <dbReference type="Proteomes" id="UP000054498"/>
    </source>
</evidence>
<dbReference type="InterPro" id="IPR018999">
    <property type="entry name" value="UPF1_CH/ZBD"/>
</dbReference>
<feature type="domain" description="Upf1" evidence="2">
    <location>
        <begin position="106"/>
        <end position="263"/>
    </location>
</feature>
<reference evidence="3 4" key="1">
    <citation type="journal article" date="2013" name="BMC Genomics">
        <title>Reconstruction of the lipid metabolism for the microalga Monoraphidium neglectum from its genome sequence reveals characteristics suitable for biofuel production.</title>
        <authorList>
            <person name="Bogen C."/>
            <person name="Al-Dilaimi A."/>
            <person name="Albersmeier A."/>
            <person name="Wichmann J."/>
            <person name="Grundmann M."/>
            <person name="Rupp O."/>
            <person name="Lauersen K.J."/>
            <person name="Blifernez-Klassen O."/>
            <person name="Kalinowski J."/>
            <person name="Goesmann A."/>
            <person name="Mussgnug J.H."/>
            <person name="Kruse O."/>
        </authorList>
    </citation>
    <scope>NUCLEOTIDE SEQUENCE [LARGE SCALE GENOMIC DNA]</scope>
    <source>
        <strain evidence="3 4">SAG 48.87</strain>
    </source>
</reference>
<dbReference type="OrthoDB" id="534503at2759"/>
<feature type="region of interest" description="C4" evidence="1">
    <location>
        <begin position="174"/>
        <end position="204"/>
    </location>
</feature>
<dbReference type="CDD" id="cd21400">
    <property type="entry name" value="ZBD_UPF1-like"/>
    <property type="match status" value="1"/>
</dbReference>
<dbReference type="Pfam" id="PF09416">
    <property type="entry name" value="UPF1_Zn_bind"/>
    <property type="match status" value="1"/>
</dbReference>
<dbReference type="GO" id="GO:0008270">
    <property type="term" value="F:zinc ion binding"/>
    <property type="evidence" value="ECO:0007669"/>
    <property type="project" value="UniProtKB-UniRule"/>
</dbReference>
<proteinExistence type="predicted"/>
<dbReference type="AlphaFoldDB" id="A0A0D2L9S3"/>
<accession>A0A0D2L9S3</accession>
<dbReference type="GO" id="GO:0016787">
    <property type="term" value="F:hydrolase activity"/>
    <property type="evidence" value="ECO:0007669"/>
    <property type="project" value="UniProtKB-KW"/>
</dbReference>
<dbReference type="GO" id="GO:0003723">
    <property type="term" value="F:RNA binding"/>
    <property type="evidence" value="ECO:0007669"/>
    <property type="project" value="InterPro"/>
</dbReference>
<protein>
    <submittedName>
        <fullName evidence="3">Putative Regulator of nonsense transcripts 1</fullName>
        <ecNumber evidence="3">3.6.1.-</ecNumber>
    </submittedName>
</protein>
<dbReference type="GO" id="GO:0000184">
    <property type="term" value="P:nuclear-transcribed mRNA catabolic process, nonsense-mediated decay"/>
    <property type="evidence" value="ECO:0007669"/>
    <property type="project" value="InterPro"/>
</dbReference>
<evidence type="ECO:0000259" key="2">
    <source>
        <dbReference type="PROSITE" id="PS51997"/>
    </source>
</evidence>
<dbReference type="EMBL" id="KK100830">
    <property type="protein sequence ID" value="KIZ03544.1"/>
    <property type="molecule type" value="Genomic_DNA"/>
</dbReference>
<feature type="region of interest" description="CC/SHH/C" evidence="1">
    <location>
        <begin position="128"/>
        <end position="156"/>
    </location>
</feature>
<sequence length="287" mass="30580">MAFTQTNGLGFQTQDGMLTANDGTAAGLTAAFHDFGTSQNDAYLQFTDFGHGASQSSLAWTDGLGAAPQRQPQVPGAGYSIDGLTPSLNQLRFDEGFDDASSAQTPEQLPEWACAYCGIHNPASVVKCVSTGKWFCNGRMGASGSCIVVHLVRSRCREVQLHRDSPLGDAVLECYNSGARNIFVLGFVPVRSDNTVVLLARDTPPNAPAVKDLGVDMSQWQPIVEDRMFVPWLVKPPGDDERLRARRLTPAQIGARRGSGLPAPGRAGAWGAPAPPRPAVEHACVCC</sequence>
<keyword evidence="1" id="KW-0863">Zinc-finger</keyword>
<name>A0A0D2L9S3_9CHLO</name>
<evidence type="ECO:0000256" key="1">
    <source>
        <dbReference type="PROSITE-ProRule" id="PRU01341"/>
    </source>
</evidence>
<dbReference type="STRING" id="145388.A0A0D2L9S3"/>
<dbReference type="Proteomes" id="UP000054498">
    <property type="component" value="Unassembled WGS sequence"/>
</dbReference>
<evidence type="ECO:0000313" key="3">
    <source>
        <dbReference type="EMBL" id="KIZ03544.1"/>
    </source>
</evidence>
<gene>
    <name evidence="3" type="ORF">MNEG_4409</name>
</gene>
<dbReference type="PROSITE" id="PS51997">
    <property type="entry name" value="UPF1_CH_RICH"/>
    <property type="match status" value="1"/>
</dbReference>
<dbReference type="GO" id="GO:0005524">
    <property type="term" value="F:ATP binding"/>
    <property type="evidence" value="ECO:0007669"/>
    <property type="project" value="InterPro"/>
</dbReference>
<dbReference type="KEGG" id="mng:MNEG_4409"/>
<feature type="region of interest" description="C3H" evidence="1">
    <location>
        <begin position="114"/>
        <end position="146"/>
    </location>
</feature>
<keyword evidence="4" id="KW-1185">Reference proteome</keyword>
<keyword evidence="1" id="KW-0479">Metal-binding</keyword>
<keyword evidence="1" id="KW-0862">Zinc</keyword>
<keyword evidence="3" id="KW-0378">Hydrolase</keyword>
<dbReference type="RefSeq" id="XP_013902563.1">
    <property type="nucleotide sequence ID" value="XM_014047109.1"/>
</dbReference>
<dbReference type="GeneID" id="25737286"/>